<accession>A0A3E2MRL3</accession>
<sequence length="175" mass="19075">MTRQPAPGNVRNRSTPVPTLRLRLKPQEPRSGYVDGAWWPHSDDLTAELPDLLAALTVRLGAIARVVYNHSEWGRAPTKLITGDRTVQLDCHRPHPPNTIEVRGINREAIVLLVVPHCCDPSNAHAAVTNAAAPNSTATVDTLLGIGVGARQRRTLATDAQQRWLAFRKPARVGG</sequence>
<name>A0A3E2MRL3_MYCMR</name>
<protein>
    <submittedName>
        <fullName evidence="1">Uncharacterized protein</fullName>
    </submittedName>
</protein>
<evidence type="ECO:0000313" key="2">
    <source>
        <dbReference type="Proteomes" id="UP000257451"/>
    </source>
</evidence>
<reference evidence="1 2" key="1">
    <citation type="journal article" date="2018" name="Sci. Rep.">
        <title>Extensive genomic diversity among Mycobacterium marinum strains revealed by whole genome sequencing.</title>
        <authorList>
            <person name="Das S."/>
            <person name="Pettersson B.M."/>
            <person name="Behra P.R."/>
            <person name="Mallick A."/>
            <person name="Cheramie M."/>
            <person name="Ramesh M."/>
            <person name="Shirreff L."/>
            <person name="DuCote T."/>
            <person name="Dasgupta S."/>
            <person name="Ennis D.G."/>
            <person name="Kirsebom L.A."/>
        </authorList>
    </citation>
    <scope>NUCLEOTIDE SEQUENCE [LARGE SCALE GENOMIC DNA]</scope>
    <source>
        <strain evidence="1 2">Davis1</strain>
    </source>
</reference>
<dbReference type="Pfam" id="PF19457">
    <property type="entry name" value="DUF5994"/>
    <property type="match status" value="1"/>
</dbReference>
<gene>
    <name evidence="1" type="ORF">DAVIS_04243</name>
</gene>
<dbReference type="InterPro" id="IPR046036">
    <property type="entry name" value="DUF5994"/>
</dbReference>
<organism evidence="1 2">
    <name type="scientific">Mycobacterium marinum</name>
    <dbReference type="NCBI Taxonomy" id="1781"/>
    <lineage>
        <taxon>Bacteria</taxon>
        <taxon>Bacillati</taxon>
        <taxon>Actinomycetota</taxon>
        <taxon>Actinomycetes</taxon>
        <taxon>Mycobacteriales</taxon>
        <taxon>Mycobacteriaceae</taxon>
        <taxon>Mycobacterium</taxon>
        <taxon>Mycobacterium ulcerans group</taxon>
    </lineage>
</organism>
<evidence type="ECO:0000313" key="1">
    <source>
        <dbReference type="EMBL" id="RFZ35828.1"/>
    </source>
</evidence>
<dbReference type="EMBL" id="PEDF01000157">
    <property type="protein sequence ID" value="RFZ35828.1"/>
    <property type="molecule type" value="Genomic_DNA"/>
</dbReference>
<dbReference type="Proteomes" id="UP000257451">
    <property type="component" value="Unassembled WGS sequence"/>
</dbReference>
<dbReference type="AlphaFoldDB" id="A0A3E2MRL3"/>
<comment type="caution">
    <text evidence="1">The sequence shown here is derived from an EMBL/GenBank/DDBJ whole genome shotgun (WGS) entry which is preliminary data.</text>
</comment>
<dbReference type="RefSeq" id="WP_117433040.1">
    <property type="nucleotide sequence ID" value="NZ_PEDF01000157.1"/>
</dbReference>
<proteinExistence type="predicted"/>